<evidence type="ECO:0000256" key="1">
    <source>
        <dbReference type="ARBA" id="ARBA00022884"/>
    </source>
</evidence>
<dbReference type="PANTHER" id="PTHR23236">
    <property type="entry name" value="EUKARYOTIC TRANSLATION INITIATION FACTOR 4B/4H"/>
    <property type="match status" value="1"/>
</dbReference>
<dbReference type="STRING" id="29730.A0A0D2UGA2"/>
<keyword evidence="3" id="KW-1185">Reference proteome</keyword>
<evidence type="ECO:0000313" key="3">
    <source>
        <dbReference type="Proteomes" id="UP000032304"/>
    </source>
</evidence>
<gene>
    <name evidence="2" type="ORF">B456_010G210900</name>
</gene>
<dbReference type="GO" id="GO:0008143">
    <property type="term" value="F:poly(A) binding"/>
    <property type="evidence" value="ECO:0007669"/>
    <property type="project" value="TreeGrafter"/>
</dbReference>
<proteinExistence type="predicted"/>
<dbReference type="PANTHER" id="PTHR23236:SF92">
    <property type="entry name" value="POLYADENYLATE-BINDING PROTEIN 1"/>
    <property type="match status" value="1"/>
</dbReference>
<dbReference type="AlphaFoldDB" id="A0A0D2UGA2"/>
<dbReference type="InterPro" id="IPR035979">
    <property type="entry name" value="RBD_domain_sf"/>
</dbReference>
<dbReference type="SUPFAM" id="SSF54928">
    <property type="entry name" value="RNA-binding domain, RBD"/>
    <property type="match status" value="1"/>
</dbReference>
<dbReference type="EMBL" id="CM001749">
    <property type="protein sequence ID" value="KJB67788.1"/>
    <property type="molecule type" value="Genomic_DNA"/>
</dbReference>
<sequence>MHVHLRKFTRNSNLVLRVTILTDKFGQPKGFSYVESVEVDAVQSALLLNESELHGHQLKSVLLCWVCIGHGCPTCLMKRWTSAAI</sequence>
<dbReference type="EMBL" id="CM001749">
    <property type="protein sequence ID" value="KJB67789.1"/>
    <property type="molecule type" value="Genomic_DNA"/>
</dbReference>
<protein>
    <recommendedName>
        <fullName evidence="4">RRM domain-containing protein</fullName>
    </recommendedName>
</protein>
<dbReference type="Gramene" id="KJB67789">
    <property type="protein sequence ID" value="KJB67789"/>
    <property type="gene ID" value="B456_010G210900"/>
</dbReference>
<evidence type="ECO:0008006" key="4">
    <source>
        <dbReference type="Google" id="ProtNLM"/>
    </source>
</evidence>
<name>A0A0D2UGA2_GOSRA</name>
<dbReference type="InterPro" id="IPR012677">
    <property type="entry name" value="Nucleotide-bd_a/b_plait_sf"/>
</dbReference>
<dbReference type="Gramene" id="KJB67788">
    <property type="protein sequence ID" value="KJB67788"/>
    <property type="gene ID" value="B456_010G210900"/>
</dbReference>
<dbReference type="Gene3D" id="3.30.70.330">
    <property type="match status" value="1"/>
</dbReference>
<evidence type="ECO:0000313" key="2">
    <source>
        <dbReference type="EMBL" id="KJB67789.1"/>
    </source>
</evidence>
<reference evidence="2 3" key="1">
    <citation type="journal article" date="2012" name="Nature">
        <title>Repeated polyploidization of Gossypium genomes and the evolution of spinnable cotton fibres.</title>
        <authorList>
            <person name="Paterson A.H."/>
            <person name="Wendel J.F."/>
            <person name="Gundlach H."/>
            <person name="Guo H."/>
            <person name="Jenkins J."/>
            <person name="Jin D."/>
            <person name="Llewellyn D."/>
            <person name="Showmaker K.C."/>
            <person name="Shu S."/>
            <person name="Udall J."/>
            <person name="Yoo M.J."/>
            <person name="Byers R."/>
            <person name="Chen W."/>
            <person name="Doron-Faigenboim A."/>
            <person name="Duke M.V."/>
            <person name="Gong L."/>
            <person name="Grimwood J."/>
            <person name="Grover C."/>
            <person name="Grupp K."/>
            <person name="Hu G."/>
            <person name="Lee T.H."/>
            <person name="Li J."/>
            <person name="Lin L."/>
            <person name="Liu T."/>
            <person name="Marler B.S."/>
            <person name="Page J.T."/>
            <person name="Roberts A.W."/>
            <person name="Romanel E."/>
            <person name="Sanders W.S."/>
            <person name="Szadkowski E."/>
            <person name="Tan X."/>
            <person name="Tang H."/>
            <person name="Xu C."/>
            <person name="Wang J."/>
            <person name="Wang Z."/>
            <person name="Zhang D."/>
            <person name="Zhang L."/>
            <person name="Ashrafi H."/>
            <person name="Bedon F."/>
            <person name="Bowers J.E."/>
            <person name="Brubaker C.L."/>
            <person name="Chee P.W."/>
            <person name="Das S."/>
            <person name="Gingle A.R."/>
            <person name="Haigler C.H."/>
            <person name="Harker D."/>
            <person name="Hoffmann L.V."/>
            <person name="Hovav R."/>
            <person name="Jones D.C."/>
            <person name="Lemke C."/>
            <person name="Mansoor S."/>
            <person name="ur Rahman M."/>
            <person name="Rainville L.N."/>
            <person name="Rambani A."/>
            <person name="Reddy U.K."/>
            <person name="Rong J.K."/>
            <person name="Saranga Y."/>
            <person name="Scheffler B.E."/>
            <person name="Scheffler J.A."/>
            <person name="Stelly D.M."/>
            <person name="Triplett B.A."/>
            <person name="Van Deynze A."/>
            <person name="Vaslin M.F."/>
            <person name="Waghmare V.N."/>
            <person name="Walford S.A."/>
            <person name="Wright R.J."/>
            <person name="Zaki E.A."/>
            <person name="Zhang T."/>
            <person name="Dennis E.S."/>
            <person name="Mayer K.F."/>
            <person name="Peterson D.G."/>
            <person name="Rokhsar D.S."/>
            <person name="Wang X."/>
            <person name="Schmutz J."/>
        </authorList>
    </citation>
    <scope>NUCLEOTIDE SEQUENCE [LARGE SCALE GENOMIC DNA]</scope>
</reference>
<organism evidence="2 3">
    <name type="scientific">Gossypium raimondii</name>
    <name type="common">Peruvian cotton</name>
    <name type="synonym">Gossypium klotzschianum subsp. raimondii</name>
    <dbReference type="NCBI Taxonomy" id="29730"/>
    <lineage>
        <taxon>Eukaryota</taxon>
        <taxon>Viridiplantae</taxon>
        <taxon>Streptophyta</taxon>
        <taxon>Embryophyta</taxon>
        <taxon>Tracheophyta</taxon>
        <taxon>Spermatophyta</taxon>
        <taxon>Magnoliopsida</taxon>
        <taxon>eudicotyledons</taxon>
        <taxon>Gunneridae</taxon>
        <taxon>Pentapetalae</taxon>
        <taxon>rosids</taxon>
        <taxon>malvids</taxon>
        <taxon>Malvales</taxon>
        <taxon>Malvaceae</taxon>
        <taxon>Malvoideae</taxon>
        <taxon>Gossypium</taxon>
    </lineage>
</organism>
<dbReference type="Proteomes" id="UP000032304">
    <property type="component" value="Chromosome 10"/>
</dbReference>
<dbReference type="eggNOG" id="KOG4209">
    <property type="taxonomic scope" value="Eukaryota"/>
</dbReference>
<keyword evidence="1" id="KW-0694">RNA-binding</keyword>
<accession>A0A0D2UGA2</accession>